<sequence length="826" mass="92593">MDEDEDDSTYEQPKTPEKRAPPMTNAQKTRKTLDFMQTFSRFSLRIFLETMFTSKDGEITNSSNIFKAGGGFLVLMELWWIESGGLRDKEMCSWIINKASQICAREGGWLAERASSGPHETEAKSLRVSSNNITVDMVNNFRLYDLTATYDRVTPYLQSIIKAVIAKDPLEVTEGSRNPDAGRTMITSSILNLRSRKLNYHAAMNSLILWDNRVPKRLTQAFNHLGISTSYGFQIQAIAALSKSSLLQAQKAANDPAKIKMLPYDNFNWTAYAVEATALNKSATHDEVSALLVILPTPIGERAEHITSISRFEATARTRHQLPPRKSLADIVPASHDQQSFRENSIIHLQNILATQVEGLAKFSPTIPSFRDSAAIFPAKTEQYYLPTFDQEQGSTRGNMVVLEHYFGKVLNIPIETFERTMFTVLGDRLTTVRDRAAQDQHAVDRSAHRFDHLSSFSMTSGLMHFGLNFIHAAGGNFWGTEGHSDAVSLITLRNVLPNRTEINLQKVDYYGWLRFLDVILNGLAITATMTILGVERAEDLSTTLLTAGDLQSAAAKIVDQFLLPSVDRLEASGAKSLQGNTQSGHAVLLMHDLMTLREMQHAIKHGHPQRIARMIKYWLPMFYAGGSYNYANECMEVLHNIVHDWPKDYASVAFNGMLVNPHGKPDGFKPTDINVEHLNDHIKERAHGPNITPDVLEKITPAIGHVSLLSDQLFEDIGVERTDQKHAHVSQHKDIQLITNHLYKSAVFDFTRDKSSEHAVVDLYRTGITRLAGKNGGHAKHLSRHILRLQTRHGDQLAVDTELSTARDADIQNHTLISREDITII</sequence>
<accession>A0A0D2Q0Z8</accession>
<proteinExistence type="predicted"/>
<evidence type="ECO:0000313" key="4">
    <source>
        <dbReference type="Proteomes" id="UP000054270"/>
    </source>
</evidence>
<feature type="domain" description="DUF6589" evidence="2">
    <location>
        <begin position="326"/>
        <end position="727"/>
    </location>
</feature>
<dbReference type="OrthoDB" id="3023484at2759"/>
<dbReference type="EMBL" id="KN817533">
    <property type="protein sequence ID" value="KJA25195.1"/>
    <property type="molecule type" value="Genomic_DNA"/>
</dbReference>
<reference evidence="4" key="1">
    <citation type="submission" date="2014-04" db="EMBL/GenBank/DDBJ databases">
        <title>Evolutionary Origins and Diversification of the Mycorrhizal Mutualists.</title>
        <authorList>
            <consortium name="DOE Joint Genome Institute"/>
            <consortium name="Mycorrhizal Genomics Consortium"/>
            <person name="Kohler A."/>
            <person name="Kuo A."/>
            <person name="Nagy L.G."/>
            <person name="Floudas D."/>
            <person name="Copeland A."/>
            <person name="Barry K.W."/>
            <person name="Cichocki N."/>
            <person name="Veneault-Fourrey C."/>
            <person name="LaButti K."/>
            <person name="Lindquist E.A."/>
            <person name="Lipzen A."/>
            <person name="Lundell T."/>
            <person name="Morin E."/>
            <person name="Murat C."/>
            <person name="Riley R."/>
            <person name="Ohm R."/>
            <person name="Sun H."/>
            <person name="Tunlid A."/>
            <person name="Henrissat B."/>
            <person name="Grigoriev I.V."/>
            <person name="Hibbett D.S."/>
            <person name="Martin F."/>
        </authorList>
    </citation>
    <scope>NUCLEOTIDE SEQUENCE [LARGE SCALE GENOMIC DNA]</scope>
    <source>
        <strain evidence="4">FD-334 SS-4</strain>
    </source>
</reference>
<dbReference type="AlphaFoldDB" id="A0A0D2Q0Z8"/>
<dbReference type="OMA" id="KSATHDE"/>
<name>A0A0D2Q0Z8_HYPSF</name>
<dbReference type="InterPro" id="IPR046496">
    <property type="entry name" value="DUF6589"/>
</dbReference>
<protein>
    <recommendedName>
        <fullName evidence="2">DUF6589 domain-containing protein</fullName>
    </recommendedName>
</protein>
<gene>
    <name evidence="3" type="ORF">HYPSUDRAFT_65124</name>
</gene>
<evidence type="ECO:0000313" key="3">
    <source>
        <dbReference type="EMBL" id="KJA25195.1"/>
    </source>
</evidence>
<evidence type="ECO:0000259" key="2">
    <source>
        <dbReference type="Pfam" id="PF20231"/>
    </source>
</evidence>
<evidence type="ECO:0000256" key="1">
    <source>
        <dbReference type="SAM" id="MobiDB-lite"/>
    </source>
</evidence>
<dbReference type="STRING" id="945553.A0A0D2Q0Z8"/>
<feature type="region of interest" description="Disordered" evidence="1">
    <location>
        <begin position="1"/>
        <end position="29"/>
    </location>
</feature>
<dbReference type="Pfam" id="PF20231">
    <property type="entry name" value="DUF6589"/>
    <property type="match status" value="1"/>
</dbReference>
<dbReference type="Proteomes" id="UP000054270">
    <property type="component" value="Unassembled WGS sequence"/>
</dbReference>
<keyword evidence="4" id="KW-1185">Reference proteome</keyword>
<organism evidence="3 4">
    <name type="scientific">Hypholoma sublateritium (strain FD-334 SS-4)</name>
    <dbReference type="NCBI Taxonomy" id="945553"/>
    <lineage>
        <taxon>Eukaryota</taxon>
        <taxon>Fungi</taxon>
        <taxon>Dikarya</taxon>
        <taxon>Basidiomycota</taxon>
        <taxon>Agaricomycotina</taxon>
        <taxon>Agaricomycetes</taxon>
        <taxon>Agaricomycetidae</taxon>
        <taxon>Agaricales</taxon>
        <taxon>Agaricineae</taxon>
        <taxon>Strophariaceae</taxon>
        <taxon>Hypholoma</taxon>
    </lineage>
</organism>